<evidence type="ECO:0000313" key="7">
    <source>
        <dbReference type="EMBL" id="WVZ23757.1"/>
    </source>
</evidence>
<reference evidence="7 8" key="1">
    <citation type="journal article" date="2023" name="Life. Sci Alliance">
        <title>Evolutionary insights into 3D genome organization and epigenetic landscape of Vigna mungo.</title>
        <authorList>
            <person name="Junaid A."/>
            <person name="Singh B."/>
            <person name="Bhatia S."/>
        </authorList>
    </citation>
    <scope>NUCLEOTIDE SEQUENCE [LARGE SCALE GENOMIC DNA]</scope>
    <source>
        <strain evidence="7">Urdbean</strain>
    </source>
</reference>
<dbReference type="GO" id="GO:0046983">
    <property type="term" value="F:protein dimerization activity"/>
    <property type="evidence" value="ECO:0007669"/>
    <property type="project" value="InterPro"/>
</dbReference>
<dbReference type="Proteomes" id="UP001374535">
    <property type="component" value="Chromosome 1"/>
</dbReference>
<comment type="subcellular location">
    <subcellularLocation>
        <location evidence="1">Nucleus</location>
    </subcellularLocation>
</comment>
<evidence type="ECO:0000259" key="6">
    <source>
        <dbReference type="PROSITE" id="PS50888"/>
    </source>
</evidence>
<dbReference type="AlphaFoldDB" id="A0AAQ3PA51"/>
<keyword evidence="8" id="KW-1185">Reference proteome</keyword>
<keyword evidence="2" id="KW-0805">Transcription regulation</keyword>
<keyword evidence="4" id="KW-0804">Transcription</keyword>
<dbReference type="SUPFAM" id="SSF47459">
    <property type="entry name" value="HLH, helix-loop-helix DNA-binding domain"/>
    <property type="match status" value="1"/>
</dbReference>
<dbReference type="InterPro" id="IPR011598">
    <property type="entry name" value="bHLH_dom"/>
</dbReference>
<dbReference type="EMBL" id="CP144700">
    <property type="protein sequence ID" value="WVZ23757.1"/>
    <property type="molecule type" value="Genomic_DNA"/>
</dbReference>
<dbReference type="GO" id="GO:0005634">
    <property type="term" value="C:nucleus"/>
    <property type="evidence" value="ECO:0007669"/>
    <property type="project" value="UniProtKB-SubCell"/>
</dbReference>
<keyword evidence="5" id="KW-0539">Nucleus</keyword>
<dbReference type="PANTHER" id="PTHR16223">
    <property type="entry name" value="TRANSCRIPTION FACTOR BHLH83-RELATED"/>
    <property type="match status" value="1"/>
</dbReference>
<sequence length="568" mass="62369">MAEEFQARICGENWWSSSIDSARSVFPVSSSPVASSPCSVAAHNDAGIYGTRQTDLKATKCCVEETNNLLSNTYLGFSDAHKSPKTESPRGSDSLLIDSTLQMMGFGLTSSTSDNWNQHLLVRCNGRAESNFDSVLQEETGIDSSNSQIRRNWNPKSFSCTGGGDQQIDNFKPLNQEFSVDYQNLCSLTSNGLSSNRDFAVGSASYGNPSTLRSLYEPDPDSQLPQHSLFTNRSMSYSSKASYGTPCTELTPTWSKVTTFLKPTTIAKQHPIGLHFSNNTTFWSASADALNDIRAGTFASSQSQYQSPTFDQEKPNCPSTLLNKLNSEETIDSATMAKKDACEPALKRPRIETPSPLPTFKVRKEKLGDRVTALQQLVSPFGKTDTASVLHEAIEYIKFLHDQVNVCFEYLIYEKRSSHPTAAVLANGSYSDTTFSYVNNDYNGHLRCNNVGGAVFASLVWFQRILDPSETGSSSTIGTSDDSTSMAKTLVCDDMKESEGPHEDLKSRGLCLVPISSTFPVATETSSSAELWTPTFRGALLRSHLFGLILEIVLREMELSRESKVYAI</sequence>
<dbReference type="InterPro" id="IPR045239">
    <property type="entry name" value="bHLH95_bHLH"/>
</dbReference>
<protein>
    <recommendedName>
        <fullName evidence="6">BHLH domain-containing protein</fullName>
    </recommendedName>
</protein>
<keyword evidence="3" id="KW-0238">DNA-binding</keyword>
<dbReference type="GO" id="GO:0000978">
    <property type="term" value="F:RNA polymerase II cis-regulatory region sequence-specific DNA binding"/>
    <property type="evidence" value="ECO:0007669"/>
    <property type="project" value="TreeGrafter"/>
</dbReference>
<evidence type="ECO:0000313" key="8">
    <source>
        <dbReference type="Proteomes" id="UP001374535"/>
    </source>
</evidence>
<gene>
    <name evidence="7" type="ORF">V8G54_002301</name>
</gene>
<evidence type="ECO:0000256" key="5">
    <source>
        <dbReference type="ARBA" id="ARBA00023242"/>
    </source>
</evidence>
<evidence type="ECO:0000256" key="4">
    <source>
        <dbReference type="ARBA" id="ARBA00023163"/>
    </source>
</evidence>
<evidence type="ECO:0000256" key="3">
    <source>
        <dbReference type="ARBA" id="ARBA00023125"/>
    </source>
</evidence>
<dbReference type="CDD" id="cd11393">
    <property type="entry name" value="bHLH_AtbHLH_like"/>
    <property type="match status" value="1"/>
</dbReference>
<dbReference type="PROSITE" id="PS50888">
    <property type="entry name" value="BHLH"/>
    <property type="match status" value="1"/>
</dbReference>
<evidence type="ECO:0000256" key="1">
    <source>
        <dbReference type="ARBA" id="ARBA00004123"/>
    </source>
</evidence>
<dbReference type="Gene3D" id="4.10.280.10">
    <property type="entry name" value="Helix-loop-helix DNA-binding domain"/>
    <property type="match status" value="1"/>
</dbReference>
<name>A0AAQ3PA51_VIGMU</name>
<dbReference type="InterPro" id="IPR045843">
    <property type="entry name" value="IND-like"/>
</dbReference>
<dbReference type="PANTHER" id="PTHR16223:SF238">
    <property type="entry name" value="TRANSCRIPTION FACTOR BHLH114"/>
    <property type="match status" value="1"/>
</dbReference>
<dbReference type="InterPro" id="IPR036638">
    <property type="entry name" value="HLH_DNA-bd_sf"/>
</dbReference>
<proteinExistence type="predicted"/>
<feature type="domain" description="BHLH" evidence="6">
    <location>
        <begin position="351"/>
        <end position="400"/>
    </location>
</feature>
<evidence type="ECO:0000256" key="2">
    <source>
        <dbReference type="ARBA" id="ARBA00023015"/>
    </source>
</evidence>
<dbReference type="GO" id="GO:0000981">
    <property type="term" value="F:DNA-binding transcription factor activity, RNA polymerase II-specific"/>
    <property type="evidence" value="ECO:0007669"/>
    <property type="project" value="TreeGrafter"/>
</dbReference>
<organism evidence="7 8">
    <name type="scientific">Vigna mungo</name>
    <name type="common">Black gram</name>
    <name type="synonym">Phaseolus mungo</name>
    <dbReference type="NCBI Taxonomy" id="3915"/>
    <lineage>
        <taxon>Eukaryota</taxon>
        <taxon>Viridiplantae</taxon>
        <taxon>Streptophyta</taxon>
        <taxon>Embryophyta</taxon>
        <taxon>Tracheophyta</taxon>
        <taxon>Spermatophyta</taxon>
        <taxon>Magnoliopsida</taxon>
        <taxon>eudicotyledons</taxon>
        <taxon>Gunneridae</taxon>
        <taxon>Pentapetalae</taxon>
        <taxon>rosids</taxon>
        <taxon>fabids</taxon>
        <taxon>Fabales</taxon>
        <taxon>Fabaceae</taxon>
        <taxon>Papilionoideae</taxon>
        <taxon>50 kb inversion clade</taxon>
        <taxon>NPAAA clade</taxon>
        <taxon>indigoferoid/millettioid clade</taxon>
        <taxon>Phaseoleae</taxon>
        <taxon>Vigna</taxon>
    </lineage>
</organism>
<accession>A0AAQ3PA51</accession>